<dbReference type="Proteomes" id="UP001283361">
    <property type="component" value="Unassembled WGS sequence"/>
</dbReference>
<accession>A0AAE1CRC9</accession>
<evidence type="ECO:0000256" key="1">
    <source>
        <dbReference type="SAM" id="MobiDB-lite"/>
    </source>
</evidence>
<organism evidence="2 3">
    <name type="scientific">Elysia crispata</name>
    <name type="common">lettuce slug</name>
    <dbReference type="NCBI Taxonomy" id="231223"/>
    <lineage>
        <taxon>Eukaryota</taxon>
        <taxon>Metazoa</taxon>
        <taxon>Spiralia</taxon>
        <taxon>Lophotrochozoa</taxon>
        <taxon>Mollusca</taxon>
        <taxon>Gastropoda</taxon>
        <taxon>Heterobranchia</taxon>
        <taxon>Euthyneura</taxon>
        <taxon>Panpulmonata</taxon>
        <taxon>Sacoglossa</taxon>
        <taxon>Placobranchoidea</taxon>
        <taxon>Plakobranchidae</taxon>
        <taxon>Elysia</taxon>
    </lineage>
</organism>
<keyword evidence="3" id="KW-1185">Reference proteome</keyword>
<proteinExistence type="predicted"/>
<evidence type="ECO:0000313" key="2">
    <source>
        <dbReference type="EMBL" id="KAK3729390.1"/>
    </source>
</evidence>
<dbReference type="EMBL" id="JAWDGP010007144">
    <property type="protein sequence ID" value="KAK3729390.1"/>
    <property type="molecule type" value="Genomic_DNA"/>
</dbReference>
<dbReference type="AlphaFoldDB" id="A0AAE1CRC9"/>
<sequence length="120" mass="13158">MKMLQAKQGEVRGRDAVLRPLDLPRCDVAGCGDSEQSEERGAAGSGKEPVSRIILRPASIVHFKSWRAVTCYVKPTCHLSQSRGWNRRAGPALHSCLISELCASRPLECLVQVLASMRNT</sequence>
<name>A0AAE1CRC9_9GAST</name>
<feature type="region of interest" description="Disordered" evidence="1">
    <location>
        <begin position="29"/>
        <end position="48"/>
    </location>
</feature>
<comment type="caution">
    <text evidence="2">The sequence shown here is derived from an EMBL/GenBank/DDBJ whole genome shotgun (WGS) entry which is preliminary data.</text>
</comment>
<gene>
    <name evidence="2" type="ORF">RRG08_053589</name>
</gene>
<reference evidence="2" key="1">
    <citation type="journal article" date="2023" name="G3 (Bethesda)">
        <title>A reference genome for the long-term kleptoplast-retaining sea slug Elysia crispata morphotype clarki.</title>
        <authorList>
            <person name="Eastman K.E."/>
            <person name="Pendleton A.L."/>
            <person name="Shaikh M.A."/>
            <person name="Suttiyut T."/>
            <person name="Ogas R."/>
            <person name="Tomko P."/>
            <person name="Gavelis G."/>
            <person name="Widhalm J.R."/>
            <person name="Wisecaver J.H."/>
        </authorList>
    </citation>
    <scope>NUCLEOTIDE SEQUENCE</scope>
    <source>
        <strain evidence="2">ECLA1</strain>
    </source>
</reference>
<protein>
    <submittedName>
        <fullName evidence="2">Uncharacterized protein</fullName>
    </submittedName>
</protein>
<evidence type="ECO:0000313" key="3">
    <source>
        <dbReference type="Proteomes" id="UP001283361"/>
    </source>
</evidence>